<keyword evidence="1 4" id="KW-0732">Signal</keyword>
<feature type="domain" description="Cytochrome c-552/4" evidence="5">
    <location>
        <begin position="142"/>
        <end position="175"/>
    </location>
</feature>
<evidence type="ECO:0000313" key="6">
    <source>
        <dbReference type="EMBL" id="OCW56235.1"/>
    </source>
</evidence>
<feature type="transmembrane region" description="Helical" evidence="3">
    <location>
        <begin position="569"/>
        <end position="596"/>
    </location>
</feature>
<evidence type="ECO:0000256" key="1">
    <source>
        <dbReference type="ARBA" id="ARBA00022729"/>
    </source>
</evidence>
<dbReference type="AlphaFoldDB" id="A0A1C1YRT0"/>
<dbReference type="InterPro" id="IPR023155">
    <property type="entry name" value="Cyt_c-552/4"/>
</dbReference>
<feature type="region of interest" description="Disordered" evidence="2">
    <location>
        <begin position="24"/>
        <end position="64"/>
    </location>
</feature>
<dbReference type="PIRSF" id="PIRSF039014">
    <property type="entry name" value="OTR_cyc"/>
    <property type="match status" value="1"/>
</dbReference>
<dbReference type="InterPro" id="IPR036280">
    <property type="entry name" value="Multihaem_cyt_sf"/>
</dbReference>
<dbReference type="PANTHER" id="PTHR35038:SF8">
    <property type="entry name" value="C-TYPE POLYHEME CYTOCHROME OMCC"/>
    <property type="match status" value="1"/>
</dbReference>
<comment type="caution">
    <text evidence="6">The sequence shown here is derived from an EMBL/GenBank/DDBJ whole genome shotgun (WGS) entry which is preliminary data.</text>
</comment>
<keyword evidence="3" id="KW-0812">Transmembrane</keyword>
<reference evidence="6 7" key="1">
    <citation type="submission" date="2015-12" db="EMBL/GenBank/DDBJ databases">
        <authorList>
            <person name="Shamseldin A."/>
            <person name="Moawad H."/>
            <person name="Abd El-Rahim W.M."/>
            <person name="Sadowsky M.J."/>
        </authorList>
    </citation>
    <scope>NUCLEOTIDE SEQUENCE [LARGE SCALE GENOMIC DNA]</scope>
    <source>
        <strain evidence="6 7">JC234</strain>
    </source>
</reference>
<dbReference type="Proteomes" id="UP000094795">
    <property type="component" value="Unassembled WGS sequence"/>
</dbReference>
<dbReference type="OrthoDB" id="9788513at2"/>
<dbReference type="PANTHER" id="PTHR35038">
    <property type="entry name" value="DISSIMILATORY SULFITE REDUCTASE SIRA"/>
    <property type="match status" value="1"/>
</dbReference>
<dbReference type="Gene3D" id="3.90.10.10">
    <property type="entry name" value="Cytochrome C3"/>
    <property type="match status" value="2"/>
</dbReference>
<sequence length="602" mass="61686">MERPWFVGLILAFGLVFAAAPPSAAQSSPTEAGAGATPAPDAAAAAGATMRTGRGGGPASTADHSRFKELAGPFASPAEVNQACLTCHNTGAEQLHGSIHYTWTWPTGKAGDGDAAKDKDQLLGMLHVANGFLLSVPSNIGACSSCHISGTRFDDAAMLDPSSEPKAPVDCLTCHEPTGKWALANFHEGGAACSMCHDQRLPGAVPDIKDLAAAARSIGPTTRASCGSCHFNADGGNGVKHGDLNADLAAPAATLDVHMAPRPDGRAFTCSTCHTTRDHVTAGSRYAGGPGEAPRRPALAGAAASCQSCHTDGPHQRVAGGARLDRHVDRIACQTCHIPEIARGETGTRVLWDWSTVGTLGRDARSMITKDRNGDIVYSSEKGSLMSAGSVKPTLVWSDGQLRTHRPGDPLPGPVAAVEAPAGAGVAGGDSAALETAFAGSPWISSYTGDAEDPASRIVPVKVMHSVVPVDADGGALAAVRFAGRSGEALWNRFDWKAAAGAGMKAAGLPFSGEVAFAKVRQMIPVNHMVAPAEQALGCQSCHVASGGLLADVPGGLVPRRGGMGLIEWVGLAILAATLAGVLLHGFARIGFSFFYRGPRHG</sequence>
<gene>
    <name evidence="6" type="ORF">AWJ14_19260</name>
</gene>
<evidence type="ECO:0000259" key="5">
    <source>
        <dbReference type="Pfam" id="PF13435"/>
    </source>
</evidence>
<organism evidence="6 7">
    <name type="scientific">Hoeflea olei</name>
    <dbReference type="NCBI Taxonomy" id="1480615"/>
    <lineage>
        <taxon>Bacteria</taxon>
        <taxon>Pseudomonadati</taxon>
        <taxon>Pseudomonadota</taxon>
        <taxon>Alphaproteobacteria</taxon>
        <taxon>Hyphomicrobiales</taxon>
        <taxon>Rhizobiaceae</taxon>
        <taxon>Hoeflea</taxon>
    </lineage>
</organism>
<keyword evidence="7" id="KW-1185">Reference proteome</keyword>
<evidence type="ECO:0000256" key="4">
    <source>
        <dbReference type="SAM" id="SignalP"/>
    </source>
</evidence>
<dbReference type="EMBL" id="LQZT01000042">
    <property type="protein sequence ID" value="OCW56235.1"/>
    <property type="molecule type" value="Genomic_DNA"/>
</dbReference>
<dbReference type="STRING" id="1480615.AWJ14_19260"/>
<accession>A0A1C1YRT0</accession>
<dbReference type="GO" id="GO:0016491">
    <property type="term" value="F:oxidoreductase activity"/>
    <property type="evidence" value="ECO:0007669"/>
    <property type="project" value="TreeGrafter"/>
</dbReference>
<protein>
    <recommendedName>
        <fullName evidence="5">Cytochrome c-552/4 domain-containing protein</fullName>
    </recommendedName>
</protein>
<evidence type="ECO:0000313" key="7">
    <source>
        <dbReference type="Proteomes" id="UP000094795"/>
    </source>
</evidence>
<dbReference type="Pfam" id="PF11783">
    <property type="entry name" value="Cytochrome_cB"/>
    <property type="match status" value="1"/>
</dbReference>
<feature type="compositionally biased region" description="Low complexity" evidence="2">
    <location>
        <begin position="24"/>
        <end position="52"/>
    </location>
</feature>
<feature type="chain" id="PRO_5008656460" description="Cytochrome c-552/4 domain-containing protein" evidence="4">
    <location>
        <begin position="25"/>
        <end position="602"/>
    </location>
</feature>
<dbReference type="Pfam" id="PF13435">
    <property type="entry name" value="Cytochrome_C554"/>
    <property type="match status" value="1"/>
</dbReference>
<evidence type="ECO:0000256" key="3">
    <source>
        <dbReference type="SAM" id="Phobius"/>
    </source>
</evidence>
<keyword evidence="3" id="KW-0472">Membrane</keyword>
<dbReference type="InterPro" id="IPR051829">
    <property type="entry name" value="Multiheme_Cytochr_ET"/>
</dbReference>
<name>A0A1C1YRT0_9HYPH</name>
<evidence type="ECO:0000256" key="2">
    <source>
        <dbReference type="SAM" id="MobiDB-lite"/>
    </source>
</evidence>
<dbReference type="SUPFAM" id="SSF48695">
    <property type="entry name" value="Multiheme cytochromes"/>
    <property type="match status" value="1"/>
</dbReference>
<feature type="signal peptide" evidence="4">
    <location>
        <begin position="1"/>
        <end position="24"/>
    </location>
</feature>
<proteinExistence type="predicted"/>
<dbReference type="InterPro" id="IPR024673">
    <property type="entry name" value="Octahem_Cyt_c"/>
</dbReference>
<keyword evidence="3" id="KW-1133">Transmembrane helix</keyword>